<reference evidence="11" key="1">
    <citation type="submission" date="2016-10" db="EMBL/GenBank/DDBJ databases">
        <authorList>
            <person name="Varghese N."/>
        </authorList>
    </citation>
    <scope>NUCLEOTIDE SEQUENCE [LARGE SCALE GENOMIC DNA]</scope>
    <source>
        <strain evidence="11">DSM 17980</strain>
    </source>
</reference>
<keyword evidence="5 8" id="KW-0067">ATP-binding</keyword>
<dbReference type="eggNOG" id="COG1122">
    <property type="taxonomic scope" value="Bacteria"/>
</dbReference>
<dbReference type="PROSITE" id="PS00211">
    <property type="entry name" value="ABC_TRANSPORTER_1"/>
    <property type="match status" value="1"/>
</dbReference>
<name>A0A1I7GTU7_9BACL</name>
<protein>
    <recommendedName>
        <fullName evidence="8">Energy-coupling factor transporter ATP-binding protein EcfA2</fullName>
        <ecNumber evidence="8">7.-.-.-</ecNumber>
    </recommendedName>
</protein>
<dbReference type="GO" id="GO:0016887">
    <property type="term" value="F:ATP hydrolysis activity"/>
    <property type="evidence" value="ECO:0007669"/>
    <property type="project" value="InterPro"/>
</dbReference>
<dbReference type="EMBL" id="FPBV01000003">
    <property type="protein sequence ID" value="SFU51867.1"/>
    <property type="molecule type" value="Genomic_DNA"/>
</dbReference>
<dbReference type="AlphaFoldDB" id="A0A1I7GTU7"/>
<dbReference type="NCBIfam" id="TIGR04521">
    <property type="entry name" value="ECF_ATPase_2"/>
    <property type="match status" value="1"/>
</dbReference>
<keyword evidence="11" id="KW-1185">Reference proteome</keyword>
<comment type="similarity">
    <text evidence="8">Belongs to the ABC transporter superfamily. Energy-coupling factor EcfA family.</text>
</comment>
<evidence type="ECO:0000256" key="1">
    <source>
        <dbReference type="ARBA" id="ARBA00004202"/>
    </source>
</evidence>
<dbReference type="PROSITE" id="PS50893">
    <property type="entry name" value="ABC_TRANSPORTER_2"/>
    <property type="match status" value="1"/>
</dbReference>
<dbReference type="RefSeq" id="WP_074949867.1">
    <property type="nucleotide sequence ID" value="NZ_FPBV01000003.1"/>
</dbReference>
<dbReference type="InterPro" id="IPR017871">
    <property type="entry name" value="ABC_transporter-like_CS"/>
</dbReference>
<keyword evidence="3 8" id="KW-1003">Cell membrane</keyword>
<keyword evidence="2 8" id="KW-0813">Transport</keyword>
<evidence type="ECO:0000259" key="9">
    <source>
        <dbReference type="PROSITE" id="PS50893"/>
    </source>
</evidence>
<dbReference type="Gene3D" id="3.40.50.300">
    <property type="entry name" value="P-loop containing nucleotide triphosphate hydrolases"/>
    <property type="match status" value="1"/>
</dbReference>
<evidence type="ECO:0000256" key="2">
    <source>
        <dbReference type="ARBA" id="ARBA00022448"/>
    </source>
</evidence>
<comment type="subcellular location">
    <subcellularLocation>
        <location evidence="1 8">Cell membrane</location>
        <topology evidence="1 8">Peripheral membrane protein</topology>
    </subcellularLocation>
</comment>
<dbReference type="GO" id="GO:0043190">
    <property type="term" value="C:ATP-binding cassette (ABC) transporter complex"/>
    <property type="evidence" value="ECO:0007669"/>
    <property type="project" value="TreeGrafter"/>
</dbReference>
<dbReference type="InterPro" id="IPR003593">
    <property type="entry name" value="AAA+_ATPase"/>
</dbReference>
<comment type="subunit">
    <text evidence="8">Forms a stable energy-coupling factor (ECF) transporter complex composed of 2 membrane-embedded substrate-binding proteins (S component), 2 ATP-binding proteins (A component) and 2 transmembrane proteins (T component).</text>
</comment>
<dbReference type="FunFam" id="3.40.50.300:FF:000224">
    <property type="entry name" value="Energy-coupling factor transporter ATP-binding protein EcfA"/>
    <property type="match status" value="1"/>
</dbReference>
<dbReference type="GO" id="GO:0042626">
    <property type="term" value="F:ATPase-coupled transmembrane transporter activity"/>
    <property type="evidence" value="ECO:0007669"/>
    <property type="project" value="TreeGrafter"/>
</dbReference>
<comment type="function">
    <text evidence="8">ATP-binding (A) component of a common energy-coupling factor (ECF) ABC-transporter complex.</text>
</comment>
<evidence type="ECO:0000256" key="8">
    <source>
        <dbReference type="RuleBase" id="RU365104"/>
    </source>
</evidence>
<evidence type="ECO:0000256" key="7">
    <source>
        <dbReference type="ARBA" id="ARBA00023136"/>
    </source>
</evidence>
<sequence>MATPLLTVEGLQHVYMRGTPFEHQALAGVDLEVAEGECVAVIGRTGSGKSTLIQHFNGLLRPQAGRVVVAGQDLSDPKLDVRALRRTVGLVFQNPEDQIFEKLVGDDIAYGPLKQGLSIQEVRRRARWAMEMVGLPFAEFKDRETFALSGGEKRKVALAGILVLQPKVLVLDEPTAGLDPRSRHDLLARIRHLNRQEGLTVVFVSHNMDEVALLADRVYVMAEGRVVLSGSPRDIFADADRLAEHRIGTPETVEILHRLRALGYAVDTRAFEPDAAAREILGVVGAKRGETARGGV</sequence>
<dbReference type="InterPro" id="IPR050095">
    <property type="entry name" value="ECF_ABC_transporter_ATP-bd"/>
</dbReference>
<dbReference type="STRING" id="392015.SAMN05421543_10362"/>
<keyword evidence="6" id="KW-1278">Translocase</keyword>
<dbReference type="CDD" id="cd03225">
    <property type="entry name" value="ABC_cobalt_CbiO_domain1"/>
    <property type="match status" value="1"/>
</dbReference>
<evidence type="ECO:0000256" key="3">
    <source>
        <dbReference type="ARBA" id="ARBA00022475"/>
    </source>
</evidence>
<accession>A0A1I7GTU7</accession>
<dbReference type="InterPro" id="IPR027417">
    <property type="entry name" value="P-loop_NTPase"/>
</dbReference>
<dbReference type="EC" id="7.-.-.-" evidence="8"/>
<dbReference type="InterPro" id="IPR003439">
    <property type="entry name" value="ABC_transporter-like_ATP-bd"/>
</dbReference>
<gene>
    <name evidence="10" type="ORF">SAMN05421543_10362</name>
</gene>
<evidence type="ECO:0000256" key="4">
    <source>
        <dbReference type="ARBA" id="ARBA00022741"/>
    </source>
</evidence>
<dbReference type="SUPFAM" id="SSF52540">
    <property type="entry name" value="P-loop containing nucleoside triphosphate hydrolases"/>
    <property type="match status" value="1"/>
</dbReference>
<dbReference type="InterPro" id="IPR030946">
    <property type="entry name" value="EcfA2"/>
</dbReference>
<dbReference type="SMART" id="SM00382">
    <property type="entry name" value="AAA"/>
    <property type="match status" value="1"/>
</dbReference>
<evidence type="ECO:0000256" key="5">
    <source>
        <dbReference type="ARBA" id="ARBA00022840"/>
    </source>
</evidence>
<keyword evidence="7 8" id="KW-0472">Membrane</keyword>
<dbReference type="PANTHER" id="PTHR43553:SF27">
    <property type="entry name" value="ENERGY-COUPLING FACTOR TRANSPORTER ATP-BINDING PROTEIN ECFA2"/>
    <property type="match status" value="1"/>
</dbReference>
<dbReference type="Proteomes" id="UP000183508">
    <property type="component" value="Unassembled WGS sequence"/>
</dbReference>
<evidence type="ECO:0000313" key="10">
    <source>
        <dbReference type="EMBL" id="SFU51867.1"/>
    </source>
</evidence>
<dbReference type="Pfam" id="PF00005">
    <property type="entry name" value="ABC_tran"/>
    <property type="match status" value="1"/>
</dbReference>
<organism evidence="10 11">
    <name type="scientific">Alicyclobacillus macrosporangiidus</name>
    <dbReference type="NCBI Taxonomy" id="392015"/>
    <lineage>
        <taxon>Bacteria</taxon>
        <taxon>Bacillati</taxon>
        <taxon>Bacillota</taxon>
        <taxon>Bacilli</taxon>
        <taxon>Bacillales</taxon>
        <taxon>Alicyclobacillaceae</taxon>
        <taxon>Alicyclobacillus</taxon>
    </lineage>
</organism>
<dbReference type="GO" id="GO:0015087">
    <property type="term" value="F:cobalt ion transmembrane transporter activity"/>
    <property type="evidence" value="ECO:0007669"/>
    <property type="project" value="UniProtKB-ARBA"/>
</dbReference>
<keyword evidence="4 8" id="KW-0547">Nucleotide-binding</keyword>
<dbReference type="OrthoDB" id="2374252at2"/>
<evidence type="ECO:0000313" key="11">
    <source>
        <dbReference type="Proteomes" id="UP000183508"/>
    </source>
</evidence>
<dbReference type="GO" id="GO:0005524">
    <property type="term" value="F:ATP binding"/>
    <property type="evidence" value="ECO:0007669"/>
    <property type="project" value="UniProtKB-UniRule"/>
</dbReference>
<evidence type="ECO:0000256" key="6">
    <source>
        <dbReference type="ARBA" id="ARBA00022967"/>
    </source>
</evidence>
<dbReference type="InterPro" id="IPR015856">
    <property type="entry name" value="ABC_transpr_CbiO/EcfA_su"/>
</dbReference>
<proteinExistence type="inferred from homology"/>
<feature type="domain" description="ABC transporter" evidence="9">
    <location>
        <begin position="6"/>
        <end position="248"/>
    </location>
</feature>
<dbReference type="PANTHER" id="PTHR43553">
    <property type="entry name" value="HEAVY METAL TRANSPORTER"/>
    <property type="match status" value="1"/>
</dbReference>